<dbReference type="Pfam" id="PF02469">
    <property type="entry name" value="Fasciclin"/>
    <property type="match status" value="4"/>
</dbReference>
<dbReference type="Gene3D" id="2.30.180.10">
    <property type="entry name" value="FAS1 domain"/>
    <property type="match status" value="4"/>
</dbReference>
<protein>
    <submittedName>
        <fullName evidence="2">Fasciclin domain-containing protein</fullName>
    </submittedName>
</protein>
<feature type="domain" description="FAS1" evidence="1">
    <location>
        <begin position="171"/>
        <end position="306"/>
    </location>
</feature>
<evidence type="ECO:0000313" key="3">
    <source>
        <dbReference type="Proteomes" id="UP001606303"/>
    </source>
</evidence>
<dbReference type="InterPro" id="IPR050904">
    <property type="entry name" value="Adhesion/Biosynth-related"/>
</dbReference>
<name>A0ABW7GZJ3_9BURK</name>
<proteinExistence type="predicted"/>
<organism evidence="2 3">
    <name type="scientific">Pelomonas baiyunensis</name>
    <dbReference type="NCBI Taxonomy" id="3299026"/>
    <lineage>
        <taxon>Bacteria</taxon>
        <taxon>Pseudomonadati</taxon>
        <taxon>Pseudomonadota</taxon>
        <taxon>Betaproteobacteria</taxon>
        <taxon>Burkholderiales</taxon>
        <taxon>Sphaerotilaceae</taxon>
        <taxon>Roseateles</taxon>
    </lineage>
</organism>
<dbReference type="EMBL" id="JBIGIB010000003">
    <property type="protein sequence ID" value="MFG6467406.1"/>
    <property type="molecule type" value="Genomic_DNA"/>
</dbReference>
<dbReference type="SMART" id="SM00554">
    <property type="entry name" value="FAS1"/>
    <property type="match status" value="4"/>
</dbReference>
<evidence type="ECO:0000259" key="1">
    <source>
        <dbReference type="PROSITE" id="PS50213"/>
    </source>
</evidence>
<keyword evidence="3" id="KW-1185">Reference proteome</keyword>
<dbReference type="InterPro" id="IPR000782">
    <property type="entry name" value="FAS1_domain"/>
</dbReference>
<gene>
    <name evidence="2" type="ORF">ACG01O_12355</name>
</gene>
<dbReference type="SUPFAM" id="SSF82153">
    <property type="entry name" value="FAS1 domain"/>
    <property type="match status" value="4"/>
</dbReference>
<dbReference type="PANTHER" id="PTHR10900">
    <property type="entry name" value="PERIOSTIN-RELATED"/>
    <property type="match status" value="1"/>
</dbReference>
<evidence type="ECO:0000313" key="2">
    <source>
        <dbReference type="EMBL" id="MFG6467406.1"/>
    </source>
</evidence>
<dbReference type="Proteomes" id="UP001606303">
    <property type="component" value="Unassembled WGS sequence"/>
</dbReference>
<comment type="caution">
    <text evidence="2">The sequence shown here is derived from an EMBL/GenBank/DDBJ whole genome shotgun (WGS) entry which is preliminary data.</text>
</comment>
<feature type="domain" description="FAS1" evidence="1">
    <location>
        <begin position="316"/>
        <end position="454"/>
    </location>
</feature>
<feature type="domain" description="FAS1" evidence="1">
    <location>
        <begin position="29"/>
        <end position="167"/>
    </location>
</feature>
<sequence length="597" mass="61220">MQLLNWLKSWGAFALLAGLVACGGGSGSSPNVVDLTRSDARFSVLAEAVAAADLGATLSGPGPFTVLAPTDAAFAALLAELNLSKAQLLADKALLRAVLQYHVLGSQVAASQVPLGKAITPLAGGIFKIDANAGALVVTDGRNRKATVTQTDLVATNGLLHVVDKVLLPANLNLVQTAQAVPAFSTLVEAVVAANLQGTLAGTGPFTVFAPTNAAFAAALSELGVSKAALLADTALLSKILTYHVLPSRVLKAEVPVGAAITTVEGQSFSVDASLAITDRLGRKAQITGTDVLASNGVVHTIDKVLLPSDVTLPGQRTLVQQLQGMPQFSVLVEAVLAANLQDALSGAGPLTVFAPTNAAFTALLAELGVTKDQLLANKPLLTAVLQYHVLGSQVLSGQVPVGKAITPLAGGIFKIDANAGALVVTDGRNRRANIGFTDLRVKNGVIHALDKVLLPANQTVVQTAVALPQFSILVEAVVAAGLQDALSAPGPLTVFAPTNDAFAALLAELGVTKEALLANKSLLTQVLTYHVVSGRVLKADVPLNTPIATLQGDTFTVNSSLALTDQRNRRANLTATDVLASNGVIHVLDKVILPRP</sequence>
<dbReference type="InterPro" id="IPR036378">
    <property type="entry name" value="FAS1_dom_sf"/>
</dbReference>
<reference evidence="2 3" key="1">
    <citation type="submission" date="2024-08" db="EMBL/GenBank/DDBJ databases">
        <authorList>
            <person name="Lu H."/>
        </authorList>
    </citation>
    <scope>NUCLEOTIDE SEQUENCE [LARGE SCALE GENOMIC DNA]</scope>
    <source>
        <strain evidence="2 3">BYS87W</strain>
    </source>
</reference>
<dbReference type="PANTHER" id="PTHR10900:SF77">
    <property type="entry name" value="FI19380P1"/>
    <property type="match status" value="1"/>
</dbReference>
<dbReference type="RefSeq" id="WP_394384955.1">
    <property type="nucleotide sequence ID" value="NZ_JBIGIB010000003.1"/>
</dbReference>
<feature type="domain" description="FAS1" evidence="1">
    <location>
        <begin position="458"/>
        <end position="593"/>
    </location>
</feature>
<dbReference type="PROSITE" id="PS50213">
    <property type="entry name" value="FAS1"/>
    <property type="match status" value="4"/>
</dbReference>
<accession>A0ABW7GZJ3</accession>